<feature type="signal peptide" evidence="1">
    <location>
        <begin position="1"/>
        <end position="21"/>
    </location>
</feature>
<feature type="chain" id="PRO_5001798688" description="DUF2845 domain-containing protein" evidence="1">
    <location>
        <begin position="22"/>
        <end position="98"/>
    </location>
</feature>
<gene>
    <name evidence="2" type="ORF">IV02_06950</name>
</gene>
<reference evidence="2 3" key="1">
    <citation type="submission" date="2014-07" db="EMBL/GenBank/DDBJ databases">
        <title>Draft Genome Sequences of Environmental Pseudomonas syringae strains.</title>
        <authorList>
            <person name="Baltrus D.A."/>
            <person name="Berge O."/>
            <person name="Morris C."/>
        </authorList>
    </citation>
    <scope>NUCLEOTIDE SEQUENCE [LARGE SCALE GENOMIC DNA]</scope>
    <source>
        <strain evidence="2 3">CEB003</strain>
    </source>
</reference>
<dbReference type="PATRIC" id="fig|317.174.peg.1415"/>
<protein>
    <recommendedName>
        <fullName evidence="4">DUF2845 domain-containing protein</fullName>
    </recommendedName>
</protein>
<dbReference type="Pfam" id="PF11006">
    <property type="entry name" value="DUF2845"/>
    <property type="match status" value="1"/>
</dbReference>
<dbReference type="Proteomes" id="UP000028643">
    <property type="component" value="Unassembled WGS sequence"/>
</dbReference>
<name>A0A085VBQ3_PSESX</name>
<evidence type="ECO:0008006" key="4">
    <source>
        <dbReference type="Google" id="ProtNLM"/>
    </source>
</evidence>
<evidence type="ECO:0000313" key="3">
    <source>
        <dbReference type="Proteomes" id="UP000028643"/>
    </source>
</evidence>
<proteinExistence type="predicted"/>
<accession>A0A085VBQ3</accession>
<evidence type="ECO:0000256" key="1">
    <source>
        <dbReference type="SAM" id="SignalP"/>
    </source>
</evidence>
<dbReference type="InterPro" id="IPR021268">
    <property type="entry name" value="DUF2845"/>
</dbReference>
<comment type="caution">
    <text evidence="2">The sequence shown here is derived from an EMBL/GenBank/DDBJ whole genome shotgun (WGS) entry which is preliminary data.</text>
</comment>
<keyword evidence="1" id="KW-0732">Signal</keyword>
<dbReference type="AlphaFoldDB" id="A0A085VBQ3"/>
<sequence length="98" mass="10848">MSRYLRCCSALLALVVGSAHASMRCSGALIDEGDLTLEVLRKCGPPAERQIVSPELDQSGRVIRGAVTVEHWTYGPDNGMYRQLRFIDGKLVEIRSKK</sequence>
<organism evidence="2 3">
    <name type="scientific">Pseudomonas syringae</name>
    <dbReference type="NCBI Taxonomy" id="317"/>
    <lineage>
        <taxon>Bacteria</taxon>
        <taxon>Pseudomonadati</taxon>
        <taxon>Pseudomonadota</taxon>
        <taxon>Gammaproteobacteria</taxon>
        <taxon>Pseudomonadales</taxon>
        <taxon>Pseudomonadaceae</taxon>
        <taxon>Pseudomonas</taxon>
    </lineage>
</organism>
<dbReference type="EMBL" id="JPQT01000095">
    <property type="protein sequence ID" value="KFE52866.1"/>
    <property type="molecule type" value="Genomic_DNA"/>
</dbReference>
<evidence type="ECO:0000313" key="2">
    <source>
        <dbReference type="EMBL" id="KFE52866.1"/>
    </source>
</evidence>